<gene>
    <name evidence="2" type="ORF">UFOPK2754_00388</name>
    <name evidence="3" type="ORF">UFOPK3139_00130</name>
    <name evidence="4" type="ORF">UFOPK3543_00054</name>
    <name evidence="5" type="ORF">UFOPK3967_00187</name>
</gene>
<evidence type="ECO:0000313" key="4">
    <source>
        <dbReference type="EMBL" id="CAB4888648.1"/>
    </source>
</evidence>
<dbReference type="EMBL" id="CAFBOS010000006">
    <property type="protein sequence ID" value="CAB4978248.1"/>
    <property type="molecule type" value="Genomic_DNA"/>
</dbReference>
<name>A0A6J6YU27_9ZZZZ</name>
<proteinExistence type="predicted"/>
<organism evidence="3">
    <name type="scientific">freshwater metagenome</name>
    <dbReference type="NCBI Taxonomy" id="449393"/>
    <lineage>
        <taxon>unclassified sequences</taxon>
        <taxon>metagenomes</taxon>
        <taxon>ecological metagenomes</taxon>
    </lineage>
</organism>
<dbReference type="PROSITE" id="PS51725">
    <property type="entry name" value="ABM"/>
    <property type="match status" value="1"/>
</dbReference>
<dbReference type="SUPFAM" id="SSF54909">
    <property type="entry name" value="Dimeric alpha+beta barrel"/>
    <property type="match status" value="1"/>
</dbReference>
<dbReference type="Pfam" id="PF03992">
    <property type="entry name" value="ABM"/>
    <property type="match status" value="1"/>
</dbReference>
<dbReference type="InterPro" id="IPR011008">
    <property type="entry name" value="Dimeric_a/b-barrel"/>
</dbReference>
<evidence type="ECO:0000313" key="3">
    <source>
        <dbReference type="EMBL" id="CAB4812982.1"/>
    </source>
</evidence>
<evidence type="ECO:0000259" key="1">
    <source>
        <dbReference type="PROSITE" id="PS51725"/>
    </source>
</evidence>
<dbReference type="EMBL" id="CAEZYR010000008">
    <property type="protein sequence ID" value="CAB4729657.1"/>
    <property type="molecule type" value="Genomic_DNA"/>
</dbReference>
<feature type="domain" description="ABM" evidence="1">
    <location>
        <begin position="1"/>
        <end position="88"/>
    </location>
</feature>
<dbReference type="EMBL" id="CAFABA010000003">
    <property type="protein sequence ID" value="CAB4812982.1"/>
    <property type="molecule type" value="Genomic_DNA"/>
</dbReference>
<evidence type="ECO:0000313" key="2">
    <source>
        <dbReference type="EMBL" id="CAB4729657.1"/>
    </source>
</evidence>
<reference evidence="3" key="1">
    <citation type="submission" date="2020-05" db="EMBL/GenBank/DDBJ databases">
        <authorList>
            <person name="Chiriac C."/>
            <person name="Salcher M."/>
            <person name="Ghai R."/>
            <person name="Kavagutti S V."/>
        </authorList>
    </citation>
    <scope>NUCLEOTIDE SEQUENCE</scope>
</reference>
<dbReference type="EMBL" id="CAFBMH010000001">
    <property type="protein sequence ID" value="CAB4888648.1"/>
    <property type="molecule type" value="Genomic_DNA"/>
</dbReference>
<protein>
    <submittedName>
        <fullName evidence="3">Unannotated protein</fullName>
    </submittedName>
</protein>
<evidence type="ECO:0000313" key="5">
    <source>
        <dbReference type="EMBL" id="CAB4978248.1"/>
    </source>
</evidence>
<accession>A0A6J6YU27</accession>
<dbReference type="Gene3D" id="3.30.70.100">
    <property type="match status" value="1"/>
</dbReference>
<dbReference type="AlphaFoldDB" id="A0A6J6YU27"/>
<dbReference type="InterPro" id="IPR007138">
    <property type="entry name" value="ABM_dom"/>
</dbReference>
<sequence length="93" mass="10037">MFATMVAAAGKREELKAVFGPMFEQAAKEQGTLSYTLSEGDEPDVLYFWEHYTDQSAMDAHMASDALATIHQALAGLLVNGSAVTGTVVQKLR</sequence>